<gene>
    <name evidence="3" type="ORF">CCO03_00090</name>
</gene>
<dbReference type="Pfam" id="PF04892">
    <property type="entry name" value="VanZ"/>
    <property type="match status" value="1"/>
</dbReference>
<evidence type="ECO:0000313" key="3">
    <source>
        <dbReference type="EMBL" id="ARU03300.1"/>
    </source>
</evidence>
<feature type="transmembrane region" description="Helical" evidence="1">
    <location>
        <begin position="164"/>
        <end position="188"/>
    </location>
</feature>
<dbReference type="OrthoDB" id="9780818at2"/>
<dbReference type="KEGG" id="cser:CCO03_00090"/>
<feature type="transmembrane region" description="Helical" evidence="1">
    <location>
        <begin position="89"/>
        <end position="112"/>
    </location>
</feature>
<organism evidence="3 4">
    <name type="scientific">Comamonas serinivorans</name>
    <dbReference type="NCBI Taxonomy" id="1082851"/>
    <lineage>
        <taxon>Bacteria</taxon>
        <taxon>Pseudomonadati</taxon>
        <taxon>Pseudomonadota</taxon>
        <taxon>Betaproteobacteria</taxon>
        <taxon>Burkholderiales</taxon>
        <taxon>Comamonadaceae</taxon>
        <taxon>Comamonas</taxon>
    </lineage>
</organism>
<feature type="transmembrane region" description="Helical" evidence="1">
    <location>
        <begin position="351"/>
        <end position="369"/>
    </location>
</feature>
<feature type="transmembrane region" description="Helical" evidence="1">
    <location>
        <begin position="124"/>
        <end position="144"/>
    </location>
</feature>
<feature type="domain" description="VanZ-like" evidence="2">
    <location>
        <begin position="23"/>
        <end position="137"/>
    </location>
</feature>
<keyword evidence="1" id="KW-0472">Membrane</keyword>
<feature type="transmembrane region" description="Helical" evidence="1">
    <location>
        <begin position="12"/>
        <end position="33"/>
    </location>
</feature>
<feature type="transmembrane region" description="Helical" evidence="1">
    <location>
        <begin position="218"/>
        <end position="237"/>
    </location>
</feature>
<name>A0A1Y0EIM0_9BURK</name>
<keyword evidence="1" id="KW-1133">Transmembrane helix</keyword>
<accession>A0A1Y0EIM0</accession>
<dbReference type="InterPro" id="IPR006976">
    <property type="entry name" value="VanZ-like"/>
</dbReference>
<reference evidence="3 4" key="1">
    <citation type="submission" date="2017-05" db="EMBL/GenBank/DDBJ databases">
        <authorList>
            <person name="Song R."/>
            <person name="Chenine A.L."/>
            <person name="Ruprecht R.M."/>
        </authorList>
    </citation>
    <scope>NUCLEOTIDE SEQUENCE [LARGE SCALE GENOMIC DNA]</scope>
    <source>
        <strain evidence="3 4">DSM 26136</strain>
    </source>
</reference>
<dbReference type="Proteomes" id="UP000196138">
    <property type="component" value="Chromosome"/>
</dbReference>
<dbReference type="AlphaFoldDB" id="A0A1Y0EIM0"/>
<dbReference type="EMBL" id="CP021455">
    <property type="protein sequence ID" value="ARU03300.1"/>
    <property type="molecule type" value="Genomic_DNA"/>
</dbReference>
<dbReference type="RefSeq" id="WP_087275598.1">
    <property type="nucleotide sequence ID" value="NZ_CP021455.1"/>
</dbReference>
<keyword evidence="1" id="KW-0812">Transmembrane</keyword>
<feature type="transmembrane region" description="Helical" evidence="1">
    <location>
        <begin position="249"/>
        <end position="274"/>
    </location>
</feature>
<feature type="transmembrane region" description="Helical" evidence="1">
    <location>
        <begin position="286"/>
        <end position="302"/>
    </location>
</feature>
<evidence type="ECO:0000256" key="1">
    <source>
        <dbReference type="SAM" id="Phobius"/>
    </source>
</evidence>
<evidence type="ECO:0000259" key="2">
    <source>
        <dbReference type="Pfam" id="PF04892"/>
    </source>
</evidence>
<sequence>MPHSHGPLGVHAFKGVAGPLALVYAGLIVYASLFPFEGWRSQGLPFWSFTRAPWPQYWTEFDLVSNLLGYVPLGLLLTLALEPLMRARWAVLLAALLGALLSFVLESLQSYLPLRIASNLDWGLNAAGAAIGALVAWASMRLGLLAHWSRFRERWFAPHARGTLVLLALWPVALLYPAAVAFGLGQVFERAEEWLGQLLQGTPYLDWLPMREMELQPLLPGQELLCVAVGLLCPILLGYSIMPSRWRRAVFAVAALAVGYASSALSSGLSYGPLYAWTWVSTPVEYGSWLAVALAAALLWVPRRVAAALLLLALPVSLMLLNNAPTSAYFAETLSDWEQGRFIRFYGLIQWLGWAWPFAAVLQLLVTLTRRAPVSPAS</sequence>
<keyword evidence="4" id="KW-1185">Reference proteome</keyword>
<evidence type="ECO:0000313" key="4">
    <source>
        <dbReference type="Proteomes" id="UP000196138"/>
    </source>
</evidence>
<proteinExistence type="predicted"/>
<protein>
    <submittedName>
        <fullName evidence="3">VanZ family protein</fullName>
    </submittedName>
</protein>
<feature type="transmembrane region" description="Helical" evidence="1">
    <location>
        <begin position="309"/>
        <end position="331"/>
    </location>
</feature>